<sequence length="414" mass="46024">MLVDEYSIVQRAKSLGYQAEVFSVKAKSLQIKRGEQFYSFNLTDYGYGVRVCKDGKTGFAYSTALDDKVLDLAIESAKVSKEDKFNVLPSPEKVEKIRLNYFELDEAKEKAKEYAEALGEVRSFANVIGEYYDFTVSQIKVVNTEGIDVTEERSLGSVSLVFNFKRDAFITPEFYEGVTVRDLSKLNVEKIKDEVAKKNEIYNRRVVLDRKFKEAIFTPKAVASFLSPLLSYAVSLENAYRGKSTLKEGELLGDKLDIYDNPLIEWAPYSRSFDGEGLPSKKVCIIDKGKVTTFLSNTYWSRKAGKENTHSSSRSYSSPPVISSSILDINVAANAEDDVIVVDQVQGVHTSNFDTGEFSVVGSVAWYDGVAVREVVITGTLKEMLKGIIGGIGVKDLKGNVYTRSLKISGINIA</sequence>
<proteinExistence type="predicted"/>
<dbReference type="Pfam" id="PF19290">
    <property type="entry name" value="PmbA_TldD_2nd"/>
    <property type="match status" value="1"/>
</dbReference>
<dbReference type="KEGG" id="sazo:D1868_05580"/>
<name>A0A650CNZ8_9CREN</name>
<evidence type="ECO:0000259" key="2">
    <source>
        <dbReference type="Pfam" id="PF19289"/>
    </source>
</evidence>
<dbReference type="Gene3D" id="3.30.2290.10">
    <property type="entry name" value="PmbA/TldD superfamily"/>
    <property type="match status" value="1"/>
</dbReference>
<evidence type="ECO:0000259" key="1">
    <source>
        <dbReference type="Pfam" id="PF01523"/>
    </source>
</evidence>
<feature type="domain" description="Metalloprotease TldD/E N-terminal" evidence="1">
    <location>
        <begin position="43"/>
        <end position="77"/>
    </location>
</feature>
<keyword evidence="5" id="KW-1185">Reference proteome</keyword>
<evidence type="ECO:0000313" key="5">
    <source>
        <dbReference type="Proteomes" id="UP000423396"/>
    </source>
</evidence>
<dbReference type="GO" id="GO:0005829">
    <property type="term" value="C:cytosol"/>
    <property type="evidence" value="ECO:0007669"/>
    <property type="project" value="TreeGrafter"/>
</dbReference>
<dbReference type="InterPro" id="IPR036059">
    <property type="entry name" value="TldD/PmbA_sf"/>
</dbReference>
<dbReference type="Pfam" id="PF01523">
    <property type="entry name" value="PmbA_TldD_1st"/>
    <property type="match status" value="1"/>
</dbReference>
<gene>
    <name evidence="4" type="ORF">D1868_05580</name>
</gene>
<dbReference type="InterPro" id="IPR047657">
    <property type="entry name" value="PmbA"/>
</dbReference>
<dbReference type="Proteomes" id="UP000423396">
    <property type="component" value="Chromosome"/>
</dbReference>
<reference evidence="4 5" key="1">
    <citation type="submission" date="2019-10" db="EMBL/GenBank/DDBJ databases">
        <title>Genome Sequences from Six Type Strain Members of the Archaeal Family Sulfolobaceae: Acidianus ambivalens, Acidianus infernus, Metallosphaera prunae, Stygiolobus azoricus, Sulfolobus metallicus, and Sulfurisphaera ohwakuensis.</title>
        <authorList>
            <person name="Counts J.A."/>
            <person name="Kelly R.M."/>
        </authorList>
    </citation>
    <scope>NUCLEOTIDE SEQUENCE [LARGE SCALE GENOMIC DNA]</scope>
    <source>
        <strain evidence="4 5">FC6</strain>
    </source>
</reference>
<dbReference type="Pfam" id="PF19289">
    <property type="entry name" value="PmbA_TldD_3rd"/>
    <property type="match status" value="1"/>
</dbReference>
<dbReference type="InterPro" id="IPR045569">
    <property type="entry name" value="Metalloprtase-TldD/E_C"/>
</dbReference>
<organism evidence="4 5">
    <name type="scientific">Stygiolobus azoricus</name>
    <dbReference type="NCBI Taxonomy" id="41675"/>
    <lineage>
        <taxon>Archaea</taxon>
        <taxon>Thermoproteota</taxon>
        <taxon>Thermoprotei</taxon>
        <taxon>Sulfolobales</taxon>
        <taxon>Sulfolobaceae</taxon>
        <taxon>Stygiolobus</taxon>
    </lineage>
</organism>
<dbReference type="OrthoDB" id="84520at2157"/>
<feature type="domain" description="Metalloprotease TldD/E central" evidence="3">
    <location>
        <begin position="103"/>
        <end position="198"/>
    </location>
</feature>
<protein>
    <submittedName>
        <fullName evidence="4">TldD/PmbA family protein</fullName>
    </submittedName>
</protein>
<dbReference type="InterPro" id="IPR002510">
    <property type="entry name" value="Metalloprtase-TldD/E_N"/>
</dbReference>
<dbReference type="InterPro" id="IPR045570">
    <property type="entry name" value="Metalloprtase-TldD/E_cen_dom"/>
</dbReference>
<dbReference type="InterPro" id="IPR035068">
    <property type="entry name" value="TldD/PmbA_N"/>
</dbReference>
<dbReference type="PANTHER" id="PTHR43421:SF1">
    <property type="entry name" value="METALLOPROTEASE PMBA"/>
    <property type="match status" value="1"/>
</dbReference>
<feature type="domain" description="Metalloprotease TldD/E C-terminal" evidence="2">
    <location>
        <begin position="215"/>
        <end position="414"/>
    </location>
</feature>
<dbReference type="EMBL" id="CP045483">
    <property type="protein sequence ID" value="QGR19508.1"/>
    <property type="molecule type" value="Genomic_DNA"/>
</dbReference>
<evidence type="ECO:0000259" key="3">
    <source>
        <dbReference type="Pfam" id="PF19290"/>
    </source>
</evidence>
<dbReference type="GO" id="GO:0006508">
    <property type="term" value="P:proteolysis"/>
    <property type="evidence" value="ECO:0007669"/>
    <property type="project" value="InterPro"/>
</dbReference>
<accession>A0A650CNZ8</accession>
<dbReference type="GO" id="GO:0008237">
    <property type="term" value="F:metallopeptidase activity"/>
    <property type="evidence" value="ECO:0007669"/>
    <property type="project" value="InterPro"/>
</dbReference>
<dbReference type="AlphaFoldDB" id="A0A650CNZ8"/>
<evidence type="ECO:0000313" key="4">
    <source>
        <dbReference type="EMBL" id="QGR19508.1"/>
    </source>
</evidence>
<dbReference type="SUPFAM" id="SSF111283">
    <property type="entry name" value="Putative modulator of DNA gyrase, PmbA/TldD"/>
    <property type="match status" value="1"/>
</dbReference>
<dbReference type="PANTHER" id="PTHR43421">
    <property type="entry name" value="METALLOPROTEASE PMBA"/>
    <property type="match status" value="1"/>
</dbReference>